<keyword evidence="2" id="KW-0732">Signal</keyword>
<dbReference type="AlphaFoldDB" id="A0A7K1V7T0"/>
<name>A0A7K1V7T0_9NOCA</name>
<dbReference type="InterPro" id="IPR000639">
    <property type="entry name" value="Epox_hydrolase-like"/>
</dbReference>
<evidence type="ECO:0000259" key="3">
    <source>
        <dbReference type="Pfam" id="PF00561"/>
    </source>
</evidence>
<proteinExistence type="predicted"/>
<organism evidence="4 5">
    <name type="scientific">Nocardia terrae</name>
    <dbReference type="NCBI Taxonomy" id="2675851"/>
    <lineage>
        <taxon>Bacteria</taxon>
        <taxon>Bacillati</taxon>
        <taxon>Actinomycetota</taxon>
        <taxon>Actinomycetes</taxon>
        <taxon>Mycobacteriales</taxon>
        <taxon>Nocardiaceae</taxon>
        <taxon>Nocardia</taxon>
    </lineage>
</organism>
<reference evidence="4 5" key="1">
    <citation type="submission" date="2019-12" db="EMBL/GenBank/DDBJ databases">
        <title>Nocardia sp. nov. ET3-3 isolated from soil.</title>
        <authorList>
            <person name="Kanchanasin P."/>
            <person name="Tanasupawat S."/>
            <person name="Yuki M."/>
            <person name="Kudo T."/>
        </authorList>
    </citation>
    <scope>NUCLEOTIDE SEQUENCE [LARGE SCALE GENOMIC DNA]</scope>
    <source>
        <strain evidence="4 5">ET3-3</strain>
    </source>
</reference>
<keyword evidence="1 4" id="KW-0378">Hydrolase</keyword>
<keyword evidence="5" id="KW-1185">Reference proteome</keyword>
<gene>
    <name evidence="4" type="ORF">GPX89_35495</name>
</gene>
<dbReference type="InterPro" id="IPR000073">
    <property type="entry name" value="AB_hydrolase_1"/>
</dbReference>
<dbReference type="SUPFAM" id="SSF53474">
    <property type="entry name" value="alpha/beta-Hydrolases"/>
    <property type="match status" value="1"/>
</dbReference>
<dbReference type="InterPro" id="IPR029058">
    <property type="entry name" value="AB_hydrolase_fold"/>
</dbReference>
<feature type="chain" id="PRO_5029540405" evidence="2">
    <location>
        <begin position="23"/>
        <end position="330"/>
    </location>
</feature>
<dbReference type="GO" id="GO:0016787">
    <property type="term" value="F:hydrolase activity"/>
    <property type="evidence" value="ECO:0007669"/>
    <property type="project" value="UniProtKB-KW"/>
</dbReference>
<sequence length="330" mass="36344">MRRRAMLQLGAGAFAAVGAASAVTAWETTRPADAAVPDDAELARALGDFRSDTALVNGFRMHYVTGGSGDPVVLVPGWPTTWWSYRKIMPALAQRYRVVAVDIRGMGGSDKPSGGFDKKTMAGDIHELIRTLGFDRVHLVGHDIGSMVAFSFAANHPDATRSLSLLDVLHPDDSFYRIPMLQPPGSGVSVWWYAFNQVQSLPEKLLAGRARELIDWHLGIGLVDQATITDFDRAVVADRYNRPGAVRCANAWYQGFHQDIIDMRAYPELTAPTLGLCSPIAYPAFQQTLPKLATDLRDIIEVDKARHWLCDEDPDLVIRSLTTHFAATTR</sequence>
<feature type="signal peptide" evidence="2">
    <location>
        <begin position="1"/>
        <end position="22"/>
    </location>
</feature>
<dbReference type="Proteomes" id="UP000466794">
    <property type="component" value="Unassembled WGS sequence"/>
</dbReference>
<evidence type="ECO:0000313" key="4">
    <source>
        <dbReference type="EMBL" id="MVU82522.1"/>
    </source>
</evidence>
<dbReference type="EMBL" id="WRPP01000009">
    <property type="protein sequence ID" value="MVU82522.1"/>
    <property type="molecule type" value="Genomic_DNA"/>
</dbReference>
<comment type="caution">
    <text evidence="4">The sequence shown here is derived from an EMBL/GenBank/DDBJ whole genome shotgun (WGS) entry which is preliminary data.</text>
</comment>
<feature type="domain" description="AB hydrolase-1" evidence="3">
    <location>
        <begin position="71"/>
        <end position="171"/>
    </location>
</feature>
<evidence type="ECO:0000313" key="5">
    <source>
        <dbReference type="Proteomes" id="UP000466794"/>
    </source>
</evidence>
<dbReference type="PRINTS" id="PR00412">
    <property type="entry name" value="EPOXHYDRLASE"/>
</dbReference>
<evidence type="ECO:0000256" key="1">
    <source>
        <dbReference type="ARBA" id="ARBA00022801"/>
    </source>
</evidence>
<dbReference type="RefSeq" id="WP_157392104.1">
    <property type="nucleotide sequence ID" value="NZ_WRPP01000009.1"/>
</dbReference>
<accession>A0A7K1V7T0</accession>
<dbReference type="Gene3D" id="3.40.50.1820">
    <property type="entry name" value="alpha/beta hydrolase"/>
    <property type="match status" value="1"/>
</dbReference>
<evidence type="ECO:0000256" key="2">
    <source>
        <dbReference type="SAM" id="SignalP"/>
    </source>
</evidence>
<dbReference type="PRINTS" id="PR00111">
    <property type="entry name" value="ABHYDROLASE"/>
</dbReference>
<dbReference type="PANTHER" id="PTHR43329">
    <property type="entry name" value="EPOXIDE HYDROLASE"/>
    <property type="match status" value="1"/>
</dbReference>
<protein>
    <submittedName>
        <fullName evidence="4">Alpha/beta fold hydrolase</fullName>
    </submittedName>
</protein>
<dbReference type="Pfam" id="PF00561">
    <property type="entry name" value="Abhydrolase_1"/>
    <property type="match status" value="1"/>
</dbReference>